<protein>
    <submittedName>
        <fullName evidence="1 3">Uncharacterized protein</fullName>
    </submittedName>
</protein>
<organism evidence="3">
    <name type="scientific">Gongylonema pulchrum</name>
    <dbReference type="NCBI Taxonomy" id="637853"/>
    <lineage>
        <taxon>Eukaryota</taxon>
        <taxon>Metazoa</taxon>
        <taxon>Ecdysozoa</taxon>
        <taxon>Nematoda</taxon>
        <taxon>Chromadorea</taxon>
        <taxon>Rhabditida</taxon>
        <taxon>Spirurina</taxon>
        <taxon>Spiruromorpha</taxon>
        <taxon>Spiruroidea</taxon>
        <taxon>Gongylonematidae</taxon>
        <taxon>Gongylonema</taxon>
    </lineage>
</organism>
<sequence length="133" mass="14853">MVADDVLEGRFSSGTCVTFSKSWETVMLAELAVLIVVSHSKPVVTKPEVKLDWTMPLDDGFFLVIGASVEKAVISVSYWTLDMSSLTSEVCVAWETVELRAAEKQKPKCSEIRRISQEVSKKEVAYFGWSRSK</sequence>
<reference evidence="3" key="1">
    <citation type="submission" date="2016-06" db="UniProtKB">
        <authorList>
            <consortium name="WormBaseParasite"/>
        </authorList>
    </citation>
    <scope>IDENTIFICATION</scope>
</reference>
<accession>A0A183EPP7</accession>
<dbReference type="WBParaSite" id="GPUH_0002296601-mRNA-1">
    <property type="protein sequence ID" value="GPUH_0002296601-mRNA-1"/>
    <property type="gene ID" value="GPUH_0002296601"/>
</dbReference>
<evidence type="ECO:0000313" key="3">
    <source>
        <dbReference type="WBParaSite" id="GPUH_0002296601-mRNA-1"/>
    </source>
</evidence>
<evidence type="ECO:0000313" key="2">
    <source>
        <dbReference type="Proteomes" id="UP000271098"/>
    </source>
</evidence>
<evidence type="ECO:0000313" key="1">
    <source>
        <dbReference type="EMBL" id="VDN40748.1"/>
    </source>
</evidence>
<name>A0A183EPP7_9BILA</name>
<dbReference type="Proteomes" id="UP000271098">
    <property type="component" value="Unassembled WGS sequence"/>
</dbReference>
<proteinExistence type="predicted"/>
<keyword evidence="2" id="KW-1185">Reference proteome</keyword>
<gene>
    <name evidence="1" type="ORF">GPUH_LOCUS22938</name>
</gene>
<dbReference type="EMBL" id="UYRT01096351">
    <property type="protein sequence ID" value="VDN40748.1"/>
    <property type="molecule type" value="Genomic_DNA"/>
</dbReference>
<reference evidence="1 2" key="2">
    <citation type="submission" date="2018-11" db="EMBL/GenBank/DDBJ databases">
        <authorList>
            <consortium name="Pathogen Informatics"/>
        </authorList>
    </citation>
    <scope>NUCLEOTIDE SEQUENCE [LARGE SCALE GENOMIC DNA]</scope>
</reference>
<dbReference type="AlphaFoldDB" id="A0A183EPP7"/>